<dbReference type="RefSeq" id="WP_121152221.1">
    <property type="nucleotide sequence ID" value="NZ_CP032829.1"/>
</dbReference>
<protein>
    <submittedName>
        <fullName evidence="1">DUF952 domain-containing protein</fullName>
    </submittedName>
</protein>
<sequence length="96" mass="10525">MIAYKILTADQWQQFQTDGVFAGAPVDLADGYIHMSTADQLDETLGRHFLGQSELVIASIDLDALGDLVKWEVSRGGALFPHYYGVLPISAVVETR</sequence>
<dbReference type="KEGG" id="spha:D3Y57_05905"/>
<evidence type="ECO:0000313" key="1">
    <source>
        <dbReference type="EMBL" id="AYJ85596.1"/>
    </source>
</evidence>
<reference evidence="1 2" key="1">
    <citation type="submission" date="2018-09" db="EMBL/GenBank/DDBJ databases">
        <title>Sphingomonas peninsula sp. nov., isolated from fildes peninsula, Antarctic soil.</title>
        <authorList>
            <person name="Yingchao G."/>
        </authorList>
    </citation>
    <scope>NUCLEOTIDE SEQUENCE [LARGE SCALE GENOMIC DNA]</scope>
    <source>
        <strain evidence="1 2">YZ-8</strain>
    </source>
</reference>
<dbReference type="EMBL" id="CP032829">
    <property type="protein sequence ID" value="AYJ85596.1"/>
    <property type="molecule type" value="Genomic_DNA"/>
</dbReference>
<organism evidence="1 2">
    <name type="scientific">Sphingomonas paeninsulae</name>
    <dbReference type="NCBI Taxonomy" id="2319844"/>
    <lineage>
        <taxon>Bacteria</taxon>
        <taxon>Pseudomonadati</taxon>
        <taxon>Pseudomonadota</taxon>
        <taxon>Alphaproteobacteria</taxon>
        <taxon>Sphingomonadales</taxon>
        <taxon>Sphingomonadaceae</taxon>
        <taxon>Sphingomonas</taxon>
    </lineage>
</organism>
<accession>A0A494TIF2</accession>
<dbReference type="PANTHER" id="PTHR34129:SF1">
    <property type="entry name" value="DUF952 DOMAIN-CONTAINING PROTEIN"/>
    <property type="match status" value="1"/>
</dbReference>
<dbReference type="Gene3D" id="3.20.170.20">
    <property type="entry name" value="Protein of unknown function DUF952"/>
    <property type="match status" value="1"/>
</dbReference>
<dbReference type="PANTHER" id="PTHR34129">
    <property type="entry name" value="BLR1139 PROTEIN"/>
    <property type="match status" value="1"/>
</dbReference>
<keyword evidence="2" id="KW-1185">Reference proteome</keyword>
<dbReference type="InterPro" id="IPR009297">
    <property type="entry name" value="DUF952"/>
</dbReference>
<dbReference type="Proteomes" id="UP000276254">
    <property type="component" value="Chromosome"/>
</dbReference>
<dbReference type="AlphaFoldDB" id="A0A494TIF2"/>
<dbReference type="OrthoDB" id="9799937at2"/>
<name>A0A494TIF2_SPHPE</name>
<evidence type="ECO:0000313" key="2">
    <source>
        <dbReference type="Proteomes" id="UP000276254"/>
    </source>
</evidence>
<proteinExistence type="predicted"/>
<gene>
    <name evidence="1" type="ORF">D3Y57_05905</name>
</gene>
<dbReference type="SUPFAM" id="SSF56399">
    <property type="entry name" value="ADP-ribosylation"/>
    <property type="match status" value="1"/>
</dbReference>
<dbReference type="Pfam" id="PF06108">
    <property type="entry name" value="DUF952"/>
    <property type="match status" value="1"/>
</dbReference>